<evidence type="ECO:0000313" key="1">
    <source>
        <dbReference type="EnsemblPlants" id="QL04p026424:mrna"/>
    </source>
</evidence>
<evidence type="ECO:0008006" key="3">
    <source>
        <dbReference type="Google" id="ProtNLM"/>
    </source>
</evidence>
<dbReference type="PANTHER" id="PTHR33116">
    <property type="entry name" value="REVERSE TRANSCRIPTASE ZINC-BINDING DOMAIN-CONTAINING PROTEIN-RELATED-RELATED"/>
    <property type="match status" value="1"/>
</dbReference>
<reference evidence="1" key="2">
    <citation type="submission" date="2021-01" db="UniProtKB">
        <authorList>
            <consortium name="EnsemblPlants"/>
        </authorList>
    </citation>
    <scope>IDENTIFICATION</scope>
</reference>
<dbReference type="InParanoid" id="A0A7N2LFH0"/>
<protein>
    <recommendedName>
        <fullName evidence="3">Reverse transcriptase</fullName>
    </recommendedName>
</protein>
<keyword evidence="2" id="KW-1185">Reference proteome</keyword>
<proteinExistence type="predicted"/>
<dbReference type="Gramene" id="QL04p026424:mrna">
    <property type="protein sequence ID" value="QL04p026424:mrna"/>
    <property type="gene ID" value="QL04p026424"/>
</dbReference>
<evidence type="ECO:0000313" key="2">
    <source>
        <dbReference type="Proteomes" id="UP000594261"/>
    </source>
</evidence>
<organism evidence="1 2">
    <name type="scientific">Quercus lobata</name>
    <name type="common">Valley oak</name>
    <dbReference type="NCBI Taxonomy" id="97700"/>
    <lineage>
        <taxon>Eukaryota</taxon>
        <taxon>Viridiplantae</taxon>
        <taxon>Streptophyta</taxon>
        <taxon>Embryophyta</taxon>
        <taxon>Tracheophyta</taxon>
        <taxon>Spermatophyta</taxon>
        <taxon>Magnoliopsida</taxon>
        <taxon>eudicotyledons</taxon>
        <taxon>Gunneridae</taxon>
        <taxon>Pentapetalae</taxon>
        <taxon>rosids</taxon>
        <taxon>fabids</taxon>
        <taxon>Fagales</taxon>
        <taxon>Fagaceae</taxon>
        <taxon>Quercus</taxon>
    </lineage>
</organism>
<accession>A0A7N2LFH0</accession>
<name>A0A7N2LFH0_QUELO</name>
<sequence>MMMCWGREERYLNETMTHGANNSLLFCRAKVVEINTIQSILKTYEKASGQQINSDKTTLFFGKSMSKSTKNSIKDLLGVQEIKQHEKYLGLPVVVGKNRRASLNYIKDKVCRKLQGWKENLLSQAGNEVLLKAVVQAIPTIAIGCFKLPLGLCRDIEMLIRKFWWGQQAKQSLGSFSWKSILKAIKVILMGAKWRVGDGQSIRVFKDCWVPGLARGKIISDASGLGSERKIVSDSCCHRCGRFEKDVMHALWDCEAVKQVWCNDFGWVNRFEAVHGEFLDLVSRLLSKPQVTKKFATTAWHI</sequence>
<dbReference type="AlphaFoldDB" id="A0A7N2LFH0"/>
<reference evidence="1 2" key="1">
    <citation type="journal article" date="2016" name="G3 (Bethesda)">
        <title>First Draft Assembly and Annotation of the Genome of a California Endemic Oak Quercus lobata Nee (Fagaceae).</title>
        <authorList>
            <person name="Sork V.L."/>
            <person name="Fitz-Gibbon S.T."/>
            <person name="Puiu D."/>
            <person name="Crepeau M."/>
            <person name="Gugger P.F."/>
            <person name="Sherman R."/>
            <person name="Stevens K."/>
            <person name="Langley C.H."/>
            <person name="Pellegrini M."/>
            <person name="Salzberg S.L."/>
        </authorList>
    </citation>
    <scope>NUCLEOTIDE SEQUENCE [LARGE SCALE GENOMIC DNA]</scope>
    <source>
        <strain evidence="1 2">cv. SW786</strain>
    </source>
</reference>
<dbReference type="EMBL" id="LRBV02000004">
    <property type="status" value="NOT_ANNOTATED_CDS"/>
    <property type="molecule type" value="Genomic_DNA"/>
</dbReference>
<dbReference type="EnsemblPlants" id="QL04p026424:mrna">
    <property type="protein sequence ID" value="QL04p026424:mrna"/>
    <property type="gene ID" value="QL04p026424"/>
</dbReference>
<dbReference type="OMA" id="NDHWISG"/>
<dbReference type="Proteomes" id="UP000594261">
    <property type="component" value="Chromosome 4"/>
</dbReference>
<dbReference type="PANTHER" id="PTHR33116:SF86">
    <property type="entry name" value="REVERSE TRANSCRIPTASE DOMAIN-CONTAINING PROTEIN"/>
    <property type="match status" value="1"/>
</dbReference>